<dbReference type="InterPro" id="IPR001447">
    <property type="entry name" value="Arylamine_N-AcTrfase"/>
</dbReference>
<evidence type="ECO:0000256" key="1">
    <source>
        <dbReference type="ARBA" id="ARBA00006547"/>
    </source>
</evidence>
<name>A0AAU1U7Q4_9ACTN</name>
<dbReference type="SUPFAM" id="SSF54001">
    <property type="entry name" value="Cysteine proteinases"/>
    <property type="match status" value="1"/>
</dbReference>
<dbReference type="AlphaFoldDB" id="A0AAU1U7Q4"/>
<dbReference type="PANTHER" id="PTHR11786">
    <property type="entry name" value="N-HYDROXYARYLAMINE O-ACETYLTRANSFERASE"/>
    <property type="match status" value="1"/>
</dbReference>
<dbReference type="EMBL" id="CP108195">
    <property type="protein sequence ID" value="WTS12619.1"/>
    <property type="molecule type" value="Genomic_DNA"/>
</dbReference>
<protein>
    <submittedName>
        <fullName evidence="3">Arylamine N-acetyltransferase</fullName>
    </submittedName>
</protein>
<evidence type="ECO:0000313" key="3">
    <source>
        <dbReference type="EMBL" id="WTS12619.1"/>
    </source>
</evidence>
<evidence type="ECO:0000256" key="2">
    <source>
        <dbReference type="RuleBase" id="RU003452"/>
    </source>
</evidence>
<dbReference type="InterPro" id="IPR038765">
    <property type="entry name" value="Papain-like_cys_pep_sf"/>
</dbReference>
<reference evidence="3" key="1">
    <citation type="submission" date="2022-10" db="EMBL/GenBank/DDBJ databases">
        <title>The complete genomes of actinobacterial strains from the NBC collection.</title>
        <authorList>
            <person name="Joergensen T.S."/>
            <person name="Alvarez Arevalo M."/>
            <person name="Sterndorff E.B."/>
            <person name="Faurdal D."/>
            <person name="Vuksanovic O."/>
            <person name="Mourched A.-S."/>
            <person name="Charusanti P."/>
            <person name="Shaw S."/>
            <person name="Blin K."/>
            <person name="Weber T."/>
        </authorList>
    </citation>
    <scope>NUCLEOTIDE SEQUENCE</scope>
    <source>
        <strain evidence="3">NBC_00119</strain>
    </source>
</reference>
<organism evidence="3">
    <name type="scientific">Streptomyces sp. NBC_00119</name>
    <dbReference type="NCBI Taxonomy" id="2975659"/>
    <lineage>
        <taxon>Bacteria</taxon>
        <taxon>Bacillati</taxon>
        <taxon>Actinomycetota</taxon>
        <taxon>Actinomycetes</taxon>
        <taxon>Kitasatosporales</taxon>
        <taxon>Streptomycetaceae</taxon>
        <taxon>Streptomyces</taxon>
    </lineage>
</organism>
<comment type="similarity">
    <text evidence="1 2">Belongs to the arylamine N-acetyltransferase family.</text>
</comment>
<accession>A0AAU1U7Q4</accession>
<dbReference type="GO" id="GO:0016407">
    <property type="term" value="F:acetyltransferase activity"/>
    <property type="evidence" value="ECO:0007669"/>
    <property type="project" value="InterPro"/>
</dbReference>
<dbReference type="Gene3D" id="2.40.128.150">
    <property type="entry name" value="Cysteine proteinases"/>
    <property type="match status" value="1"/>
</dbReference>
<dbReference type="Gene3D" id="3.30.2140.10">
    <property type="entry name" value="Arylamine N-acetyltransferase"/>
    <property type="match status" value="1"/>
</dbReference>
<sequence>MNWNGEELDLDAYLARIGCTGDVKPDLETLRALHRAHIASLPFENLEIMLGRPVDLDLAALQAKLVRQRRGGYCYEQNLLFAAALERIGYSVKGLGARVRVGATAIRAVTHMLTRVTVEDGQEWLCDVGFGAQGLREPIPLRAGIEVRQGPWTFGLAPEDSGVLVLRSLRPGGWEEIYAFTLEERHPVDYVVMNHYTSTHPRSAFIHRPIVQRAAVDTQRSLIDMRMSVEFPDGTRDERDVQEGELIDLLAHEFGIELSDEDAARLIWMHGAGA</sequence>
<gene>
    <name evidence="3" type="ORF">OHU69_17165</name>
</gene>
<dbReference type="PANTHER" id="PTHR11786:SF0">
    <property type="entry name" value="ARYLAMINE N-ACETYLTRANSFERASE 4-RELATED"/>
    <property type="match status" value="1"/>
</dbReference>
<dbReference type="Pfam" id="PF00797">
    <property type="entry name" value="Acetyltransf_2"/>
    <property type="match status" value="1"/>
</dbReference>
<dbReference type="PRINTS" id="PR01543">
    <property type="entry name" value="ANATRNSFRASE"/>
</dbReference>
<proteinExistence type="inferred from homology"/>